<name>A0A0Q0S9J4_9FLAO</name>
<dbReference type="AlphaFoldDB" id="A0A0Q0S9J4"/>
<sequence>MQIKQSDSMEANDIKTLEDLRILNARYFNNINSSTDKTGIYTAKIKFLNYFELGCAITDLLRLCILAIDHEAHIISDTNKNAINVALMLETALEMFPLDEFELLSELNEILIADSQNIKE</sequence>
<organism evidence="1 2">
    <name type="scientific">Flavobacterium aquidurense</name>
    <dbReference type="NCBI Taxonomy" id="362413"/>
    <lineage>
        <taxon>Bacteria</taxon>
        <taxon>Pseudomonadati</taxon>
        <taxon>Bacteroidota</taxon>
        <taxon>Flavobacteriia</taxon>
        <taxon>Flavobacteriales</taxon>
        <taxon>Flavobacteriaceae</taxon>
        <taxon>Flavobacterium</taxon>
    </lineage>
</organism>
<evidence type="ECO:0000313" key="1">
    <source>
        <dbReference type="EMBL" id="KQB40418.1"/>
    </source>
</evidence>
<accession>A0A0Q0S9J4</accession>
<protein>
    <submittedName>
        <fullName evidence="1">Uncharacterized protein</fullName>
    </submittedName>
</protein>
<evidence type="ECO:0000313" key="2">
    <source>
        <dbReference type="Proteomes" id="UP000050443"/>
    </source>
</evidence>
<proteinExistence type="predicted"/>
<dbReference type="PATRIC" id="fig|362413.3.peg.295"/>
<gene>
    <name evidence="1" type="ORF">RC62_308</name>
</gene>
<dbReference type="EMBL" id="JRLF01000010">
    <property type="protein sequence ID" value="KQB40418.1"/>
    <property type="molecule type" value="Genomic_DNA"/>
</dbReference>
<dbReference type="RefSeq" id="WP_245176805.1">
    <property type="nucleotide sequence ID" value="NZ_JRLF01000010.1"/>
</dbReference>
<comment type="caution">
    <text evidence="1">The sequence shown here is derived from an EMBL/GenBank/DDBJ whole genome shotgun (WGS) entry which is preliminary data.</text>
</comment>
<dbReference type="Proteomes" id="UP000050443">
    <property type="component" value="Unassembled WGS sequence"/>
</dbReference>
<reference evidence="1 2" key="1">
    <citation type="submission" date="2014-09" db="EMBL/GenBank/DDBJ databases">
        <title>Genome sequence of Flavobacterium aquidurense RC62.</title>
        <authorList>
            <person name="Kim J.F."/>
            <person name="Kwak M.-J."/>
        </authorList>
    </citation>
    <scope>NUCLEOTIDE SEQUENCE [LARGE SCALE GENOMIC DNA]</scope>
    <source>
        <strain evidence="1 2">RC62</strain>
    </source>
</reference>